<dbReference type="GO" id="GO:0004497">
    <property type="term" value="F:monooxygenase activity"/>
    <property type="evidence" value="ECO:0007669"/>
    <property type="project" value="InterPro"/>
</dbReference>
<organism evidence="7 8">
    <name type="scientific">Linnemannia gamsii</name>
    <dbReference type="NCBI Taxonomy" id="64522"/>
    <lineage>
        <taxon>Eukaryota</taxon>
        <taxon>Fungi</taxon>
        <taxon>Fungi incertae sedis</taxon>
        <taxon>Mucoromycota</taxon>
        <taxon>Mortierellomycotina</taxon>
        <taxon>Mortierellomycetes</taxon>
        <taxon>Mortierellales</taxon>
        <taxon>Mortierellaceae</taxon>
        <taxon>Linnemannia</taxon>
    </lineage>
</organism>
<keyword evidence="8" id="KW-1185">Reference proteome</keyword>
<keyword evidence="5" id="KW-0812">Transmembrane</keyword>
<dbReference type="OrthoDB" id="10029326at2759"/>
<evidence type="ECO:0000313" key="8">
    <source>
        <dbReference type="Proteomes" id="UP000823405"/>
    </source>
</evidence>
<feature type="domain" description="FAD-binding" evidence="6">
    <location>
        <begin position="14"/>
        <end position="330"/>
    </location>
</feature>
<name>A0A9P6UUB3_9FUNG</name>
<dbReference type="Proteomes" id="UP000823405">
    <property type="component" value="Unassembled WGS sequence"/>
</dbReference>
<comment type="similarity">
    <text evidence="1">Belongs to the paxM FAD-dependent monooxygenase family.</text>
</comment>
<evidence type="ECO:0000313" key="7">
    <source>
        <dbReference type="EMBL" id="KAG0319634.1"/>
    </source>
</evidence>
<dbReference type="AlphaFoldDB" id="A0A9P6UUB3"/>
<dbReference type="GO" id="GO:0071949">
    <property type="term" value="F:FAD binding"/>
    <property type="evidence" value="ECO:0007669"/>
    <property type="project" value="InterPro"/>
</dbReference>
<protein>
    <recommendedName>
        <fullName evidence="6">FAD-binding domain-containing protein</fullName>
    </recommendedName>
</protein>
<proteinExistence type="inferred from homology"/>
<evidence type="ECO:0000256" key="2">
    <source>
        <dbReference type="ARBA" id="ARBA00022630"/>
    </source>
</evidence>
<dbReference type="SUPFAM" id="SSF51905">
    <property type="entry name" value="FAD/NAD(P)-binding domain"/>
    <property type="match status" value="1"/>
</dbReference>
<dbReference type="PANTHER" id="PTHR47356:SF2">
    <property type="entry name" value="FAD-BINDING DOMAIN-CONTAINING PROTEIN-RELATED"/>
    <property type="match status" value="1"/>
</dbReference>
<dbReference type="InterPro" id="IPR036188">
    <property type="entry name" value="FAD/NAD-bd_sf"/>
</dbReference>
<keyword evidence="5" id="KW-0472">Membrane</keyword>
<dbReference type="Pfam" id="PF01494">
    <property type="entry name" value="FAD_binding_3"/>
    <property type="match status" value="1"/>
</dbReference>
<keyword evidence="4" id="KW-0560">Oxidoreductase</keyword>
<keyword evidence="5" id="KW-1133">Transmembrane helix</keyword>
<accession>A0A9P6UUB3</accession>
<gene>
    <name evidence="7" type="ORF">BGZ97_001756</name>
</gene>
<dbReference type="PANTHER" id="PTHR47356">
    <property type="entry name" value="FAD-DEPENDENT MONOOXYGENASE ASQG-RELATED"/>
    <property type="match status" value="1"/>
</dbReference>
<sequence length="459" mass="51433">MSCTQAYLQPRPHIEVIIVGGGLAGLLLGILLHKAGTPFTILERASSIKPLGAVMALGVNVFPILQQLDLFEDLQRISKPILTTNMYREDMKKLGAFEVKESTEINGFDTVVFPRPEFYDILLSRIPSDKILFGKMVSEIKEVTSDNKVEVTCADGSKYLGDILVGADGAYSTVRQCLYRQLDTEGVLPSSDKRDLNCGFVTMVGTTDPLDHEKYPALKDEYSFFAQVIGTNKPYSWSTFTVPNNRVCWNIQLQLDSAKSKAELSQTSKWGADNNEDMVKEVNDFRTPIGATMGELIRATPRDRVSRIFLEEKLFNTWYHGRVVLIGDGAVNAMQDAAILANCLYDLESRRRKDILVAFQDYKEQRYRHVKHHFDSSTVQGRILFGQTVVDKAIRYAALNWVSDSMQKKNVKKTSAYRPLVTYLPAPPKRGTAENLPQKPSARYQAELDVRASGGIVAE</sequence>
<comment type="caution">
    <text evidence="7">The sequence shown here is derived from an EMBL/GenBank/DDBJ whole genome shotgun (WGS) entry which is preliminary data.</text>
</comment>
<evidence type="ECO:0000256" key="1">
    <source>
        <dbReference type="ARBA" id="ARBA00007992"/>
    </source>
</evidence>
<dbReference type="EMBL" id="JAAAIN010000137">
    <property type="protein sequence ID" value="KAG0319634.1"/>
    <property type="molecule type" value="Genomic_DNA"/>
</dbReference>
<dbReference type="PRINTS" id="PR00420">
    <property type="entry name" value="RNGMNOXGNASE"/>
</dbReference>
<evidence type="ECO:0000259" key="6">
    <source>
        <dbReference type="Pfam" id="PF01494"/>
    </source>
</evidence>
<keyword evidence="3" id="KW-0274">FAD</keyword>
<dbReference type="Gene3D" id="3.50.50.60">
    <property type="entry name" value="FAD/NAD(P)-binding domain"/>
    <property type="match status" value="1"/>
</dbReference>
<evidence type="ECO:0000256" key="3">
    <source>
        <dbReference type="ARBA" id="ARBA00022827"/>
    </source>
</evidence>
<keyword evidence="2" id="KW-0285">Flavoprotein</keyword>
<evidence type="ECO:0000256" key="4">
    <source>
        <dbReference type="ARBA" id="ARBA00023002"/>
    </source>
</evidence>
<reference evidence="7" key="1">
    <citation type="journal article" date="2020" name="Fungal Divers.">
        <title>Resolving the Mortierellaceae phylogeny through synthesis of multi-gene phylogenetics and phylogenomics.</title>
        <authorList>
            <person name="Vandepol N."/>
            <person name="Liber J."/>
            <person name="Desiro A."/>
            <person name="Na H."/>
            <person name="Kennedy M."/>
            <person name="Barry K."/>
            <person name="Grigoriev I.V."/>
            <person name="Miller A.N."/>
            <person name="O'Donnell K."/>
            <person name="Stajich J.E."/>
            <person name="Bonito G."/>
        </authorList>
    </citation>
    <scope>NUCLEOTIDE SEQUENCE</scope>
    <source>
        <strain evidence="7">NVP60</strain>
    </source>
</reference>
<evidence type="ECO:0000256" key="5">
    <source>
        <dbReference type="SAM" id="Phobius"/>
    </source>
</evidence>
<feature type="transmembrane region" description="Helical" evidence="5">
    <location>
        <begin position="12"/>
        <end position="32"/>
    </location>
</feature>
<dbReference type="InterPro" id="IPR050562">
    <property type="entry name" value="FAD_mOase_fung"/>
</dbReference>
<dbReference type="InterPro" id="IPR002938">
    <property type="entry name" value="FAD-bd"/>
</dbReference>